<evidence type="ECO:0000256" key="5">
    <source>
        <dbReference type="ARBA" id="ARBA00022989"/>
    </source>
</evidence>
<evidence type="ECO:0000256" key="1">
    <source>
        <dbReference type="ARBA" id="ARBA00004651"/>
    </source>
</evidence>
<dbReference type="PROSITE" id="PS50928">
    <property type="entry name" value="ABC_TM1"/>
    <property type="match status" value="1"/>
</dbReference>
<keyword evidence="4 7" id="KW-0812">Transmembrane</keyword>
<dbReference type="InterPro" id="IPR035906">
    <property type="entry name" value="MetI-like_sf"/>
</dbReference>
<dbReference type="SUPFAM" id="SSF161098">
    <property type="entry name" value="MetI-like"/>
    <property type="match status" value="1"/>
</dbReference>
<dbReference type="InterPro" id="IPR000515">
    <property type="entry name" value="MetI-like"/>
</dbReference>
<dbReference type="CDD" id="cd06261">
    <property type="entry name" value="TM_PBP2"/>
    <property type="match status" value="1"/>
</dbReference>
<comment type="caution">
    <text evidence="9">The sequence shown here is derived from an EMBL/GenBank/DDBJ whole genome shotgun (WGS) entry which is preliminary data.</text>
</comment>
<sequence>MKWIRSWFQQYALFLLFFIIVLVVLEVLVRQGIVPSFIIPAPTGVLQMIIDNWRVLIFVHLKATTIEFFIGFLITVLLGVSLAIGMFCFKPIEKVMYPAVIISQMIPIIALSPIFVLWFGYSIWSKVAVTVLISFFPVVVSTYDGLRACDKDYIELFRSMGASRKQIFLKLHIPMALPSFFSGFKMAIVFALVGATIGEWLGASEGLGYYSRRMSGNLNAEGVFAAITILTFVGVLLFAFATWMERIILKKWKYEN</sequence>
<gene>
    <name evidence="9" type="ORF">LZ480_18640</name>
</gene>
<keyword evidence="5 7" id="KW-1133">Transmembrane helix</keyword>
<feature type="domain" description="ABC transmembrane type-1" evidence="8">
    <location>
        <begin position="61"/>
        <end position="242"/>
    </location>
</feature>
<dbReference type="RefSeq" id="WP_241371050.1">
    <property type="nucleotide sequence ID" value="NZ_JAKZFC010000011.1"/>
</dbReference>
<dbReference type="PANTHER" id="PTHR30151:SF20">
    <property type="entry name" value="ABC TRANSPORTER PERMEASE PROTEIN HI_0355-RELATED"/>
    <property type="match status" value="1"/>
</dbReference>
<dbReference type="Gene3D" id="1.10.3720.10">
    <property type="entry name" value="MetI-like"/>
    <property type="match status" value="1"/>
</dbReference>
<feature type="transmembrane region" description="Helical" evidence="7">
    <location>
        <begin position="96"/>
        <end position="121"/>
    </location>
</feature>
<feature type="transmembrane region" description="Helical" evidence="7">
    <location>
        <begin position="127"/>
        <end position="146"/>
    </location>
</feature>
<evidence type="ECO:0000256" key="7">
    <source>
        <dbReference type="RuleBase" id="RU363032"/>
    </source>
</evidence>
<reference evidence="9 10" key="1">
    <citation type="submission" date="2022-03" db="EMBL/GenBank/DDBJ databases">
        <authorList>
            <person name="Jo J.-H."/>
            <person name="Im W.-T."/>
        </authorList>
    </citation>
    <scope>NUCLEOTIDE SEQUENCE [LARGE SCALE GENOMIC DNA]</scope>
    <source>
        <strain evidence="9 10">MA9</strain>
    </source>
</reference>
<feature type="transmembrane region" description="Helical" evidence="7">
    <location>
        <begin position="12"/>
        <end position="33"/>
    </location>
</feature>
<evidence type="ECO:0000313" key="9">
    <source>
        <dbReference type="EMBL" id="MCH7323891.1"/>
    </source>
</evidence>
<evidence type="ECO:0000259" key="8">
    <source>
        <dbReference type="PROSITE" id="PS50928"/>
    </source>
</evidence>
<feature type="transmembrane region" description="Helical" evidence="7">
    <location>
        <begin position="223"/>
        <end position="243"/>
    </location>
</feature>
<keyword evidence="6 7" id="KW-0472">Membrane</keyword>
<feature type="transmembrane region" description="Helical" evidence="7">
    <location>
        <begin position="167"/>
        <end position="193"/>
    </location>
</feature>
<comment type="subcellular location">
    <subcellularLocation>
        <location evidence="1 7">Cell membrane</location>
        <topology evidence="1 7">Multi-pass membrane protein</topology>
    </subcellularLocation>
</comment>
<name>A0ABS9UHS7_9BACL</name>
<comment type="similarity">
    <text evidence="7">Belongs to the binding-protein-dependent transport system permease family.</text>
</comment>
<dbReference type="EMBL" id="JAKZFC010000011">
    <property type="protein sequence ID" value="MCH7323891.1"/>
    <property type="molecule type" value="Genomic_DNA"/>
</dbReference>
<dbReference type="Proteomes" id="UP001316087">
    <property type="component" value="Unassembled WGS sequence"/>
</dbReference>
<dbReference type="Pfam" id="PF00528">
    <property type="entry name" value="BPD_transp_1"/>
    <property type="match status" value="1"/>
</dbReference>
<proteinExistence type="inferred from homology"/>
<accession>A0ABS9UHS7</accession>
<keyword evidence="3" id="KW-1003">Cell membrane</keyword>
<evidence type="ECO:0000256" key="3">
    <source>
        <dbReference type="ARBA" id="ARBA00022475"/>
    </source>
</evidence>
<evidence type="ECO:0000256" key="4">
    <source>
        <dbReference type="ARBA" id="ARBA00022692"/>
    </source>
</evidence>
<feature type="transmembrane region" description="Helical" evidence="7">
    <location>
        <begin position="68"/>
        <end position="89"/>
    </location>
</feature>
<evidence type="ECO:0000313" key="10">
    <source>
        <dbReference type="Proteomes" id="UP001316087"/>
    </source>
</evidence>
<organism evidence="9 10">
    <name type="scientific">Solibacillus palustris</name>
    <dbReference type="NCBI Taxonomy" id="2908203"/>
    <lineage>
        <taxon>Bacteria</taxon>
        <taxon>Bacillati</taxon>
        <taxon>Bacillota</taxon>
        <taxon>Bacilli</taxon>
        <taxon>Bacillales</taxon>
        <taxon>Caryophanaceae</taxon>
        <taxon>Solibacillus</taxon>
    </lineage>
</organism>
<dbReference type="PANTHER" id="PTHR30151">
    <property type="entry name" value="ALKANE SULFONATE ABC TRANSPORTER-RELATED, MEMBRANE SUBUNIT"/>
    <property type="match status" value="1"/>
</dbReference>
<evidence type="ECO:0000256" key="2">
    <source>
        <dbReference type="ARBA" id="ARBA00022448"/>
    </source>
</evidence>
<evidence type="ECO:0000256" key="6">
    <source>
        <dbReference type="ARBA" id="ARBA00023136"/>
    </source>
</evidence>
<keyword evidence="2 7" id="KW-0813">Transport</keyword>
<protein>
    <submittedName>
        <fullName evidence="9">ABC transporter permease</fullName>
    </submittedName>
</protein>
<keyword evidence="10" id="KW-1185">Reference proteome</keyword>